<comment type="pathway">
    <text evidence="2 8">Protein modification; protein glycosylation.</text>
</comment>
<accession>A0A1R0GNX4</accession>
<dbReference type="STRING" id="133383.A0A1R0GNX4"/>
<feature type="compositionally biased region" description="Basic residues" evidence="9">
    <location>
        <begin position="402"/>
        <end position="413"/>
    </location>
</feature>
<dbReference type="PANTHER" id="PTHR10830">
    <property type="entry name" value="DOLICHYL-DIPHOSPHOOLIGOSACCHARIDE--PROTEIN GLYCOSYLTRANSFERASE 48 KDA SUBUNIT"/>
    <property type="match status" value="1"/>
</dbReference>
<dbReference type="EMBL" id="LSSL01006032">
    <property type="protein sequence ID" value="OLY78576.1"/>
    <property type="molecule type" value="Genomic_DNA"/>
</dbReference>
<dbReference type="Pfam" id="PF03345">
    <property type="entry name" value="OST48_N"/>
    <property type="match status" value="1"/>
</dbReference>
<evidence type="ECO:0000256" key="8">
    <source>
        <dbReference type="RuleBase" id="RU361142"/>
    </source>
</evidence>
<feature type="transmembrane region" description="Helical" evidence="8">
    <location>
        <begin position="348"/>
        <end position="371"/>
    </location>
</feature>
<feature type="domain" description="OST48 N-terminal" evidence="10">
    <location>
        <begin position="2"/>
        <end position="216"/>
    </location>
</feature>
<proteinExistence type="inferred from homology"/>
<dbReference type="OrthoDB" id="29105at2759"/>
<dbReference type="GO" id="GO:0018279">
    <property type="term" value="P:protein N-linked glycosylation via asparagine"/>
    <property type="evidence" value="ECO:0007669"/>
    <property type="project" value="UniProtKB-UniRule"/>
</dbReference>
<evidence type="ECO:0000313" key="12">
    <source>
        <dbReference type="EMBL" id="OLY78576.1"/>
    </source>
</evidence>
<evidence type="ECO:0000256" key="1">
    <source>
        <dbReference type="ARBA" id="ARBA00004479"/>
    </source>
</evidence>
<dbReference type="Proteomes" id="UP000187455">
    <property type="component" value="Unassembled WGS sequence"/>
</dbReference>
<comment type="similarity">
    <text evidence="3 8">Belongs to the DDOST 48 kDa subunit family.</text>
</comment>
<keyword evidence="6 8" id="KW-1133">Transmembrane helix</keyword>
<dbReference type="AlphaFoldDB" id="A0A1R0GNX4"/>
<evidence type="ECO:0000259" key="11">
    <source>
        <dbReference type="Pfam" id="PF23358"/>
    </source>
</evidence>
<keyword evidence="5 8" id="KW-0256">Endoplasmic reticulum</keyword>
<evidence type="ECO:0000256" key="3">
    <source>
        <dbReference type="ARBA" id="ARBA00008743"/>
    </source>
</evidence>
<dbReference type="GO" id="GO:0016740">
    <property type="term" value="F:transferase activity"/>
    <property type="evidence" value="ECO:0007669"/>
    <property type="project" value="UniProtKB-KW"/>
</dbReference>
<keyword evidence="12" id="KW-0808">Transferase</keyword>
<keyword evidence="7 8" id="KW-0472">Membrane</keyword>
<dbReference type="GO" id="GO:0008250">
    <property type="term" value="C:oligosaccharyltransferase complex"/>
    <property type="evidence" value="ECO:0007669"/>
    <property type="project" value="TreeGrafter"/>
</dbReference>
<gene>
    <name evidence="12" type="ORF">AYI68_g7371</name>
</gene>
<keyword evidence="4 8" id="KW-0812">Transmembrane</keyword>
<feature type="domain" description="OST48 middle" evidence="11">
    <location>
        <begin position="230"/>
        <end position="370"/>
    </location>
</feature>
<comment type="caution">
    <text evidence="12">The sequence shown here is derived from an EMBL/GenBank/DDBJ whole genome shotgun (WGS) entry which is preliminary data.</text>
</comment>
<evidence type="ECO:0000256" key="4">
    <source>
        <dbReference type="ARBA" id="ARBA00022692"/>
    </source>
</evidence>
<dbReference type="Pfam" id="PF23358">
    <property type="entry name" value="OST48_MD"/>
    <property type="match status" value="1"/>
</dbReference>
<dbReference type="PANTHER" id="PTHR10830:SF0">
    <property type="entry name" value="DOLICHYL-DIPHOSPHOOLIGOSACCHARIDE--PROTEIN GLYCOSYLTRANSFERASE 48 KDA SUBUNIT"/>
    <property type="match status" value="1"/>
</dbReference>
<feature type="region of interest" description="Disordered" evidence="9">
    <location>
        <begin position="377"/>
        <end position="413"/>
    </location>
</feature>
<reference evidence="12 13" key="1">
    <citation type="journal article" date="2016" name="Mol. Biol. Evol.">
        <title>Genome-Wide Survey of Gut Fungi (Harpellales) Reveals the First Horizontally Transferred Ubiquitin Gene from a Mosquito Host.</title>
        <authorList>
            <person name="Wang Y."/>
            <person name="White M.M."/>
            <person name="Kvist S."/>
            <person name="Moncalvo J.M."/>
        </authorList>
    </citation>
    <scope>NUCLEOTIDE SEQUENCE [LARGE SCALE GENOMIC DNA]</scope>
    <source>
        <strain evidence="12 13">ALG-7-W6</strain>
    </source>
</reference>
<evidence type="ECO:0000256" key="5">
    <source>
        <dbReference type="ARBA" id="ARBA00022824"/>
    </source>
</evidence>
<feature type="compositionally biased region" description="Low complexity" evidence="9">
    <location>
        <begin position="377"/>
        <end position="390"/>
    </location>
</feature>
<feature type="compositionally biased region" description="Polar residues" evidence="9">
    <location>
        <begin position="391"/>
        <end position="401"/>
    </location>
</feature>
<comment type="subunit">
    <text evidence="8">Component of the oligosaccharyltransferase (OST) complex.</text>
</comment>
<comment type="subcellular location">
    <subcellularLocation>
        <location evidence="8">Endoplasmic reticulum membrane</location>
        <topology evidence="8">Single-pass type I membrane protein</topology>
    </subcellularLocation>
    <subcellularLocation>
        <location evidence="1">Membrane</location>
        <topology evidence="1">Single-pass type I membrane protein</topology>
    </subcellularLocation>
</comment>
<dbReference type="InterPro" id="IPR005013">
    <property type="entry name" value="DDOST_48_kDa_subunit"/>
</dbReference>
<organism evidence="12 13">
    <name type="scientific">Smittium mucronatum</name>
    <dbReference type="NCBI Taxonomy" id="133383"/>
    <lineage>
        <taxon>Eukaryota</taxon>
        <taxon>Fungi</taxon>
        <taxon>Fungi incertae sedis</taxon>
        <taxon>Zoopagomycota</taxon>
        <taxon>Kickxellomycotina</taxon>
        <taxon>Harpellomycetes</taxon>
        <taxon>Harpellales</taxon>
        <taxon>Legeriomycetaceae</taxon>
        <taxon>Smittium</taxon>
    </lineage>
</organism>
<evidence type="ECO:0000256" key="7">
    <source>
        <dbReference type="ARBA" id="ARBA00023136"/>
    </source>
</evidence>
<dbReference type="InterPro" id="IPR055459">
    <property type="entry name" value="OST48_MD"/>
</dbReference>
<protein>
    <recommendedName>
        <fullName evidence="8">Dolichyl-diphosphooligosaccharide--protein glycosyltransferase subunit WBP1</fullName>
        <shortName evidence="8">Oligosaccharyl transferase subunit WBP1</shortName>
    </recommendedName>
</protein>
<evidence type="ECO:0000313" key="13">
    <source>
        <dbReference type="Proteomes" id="UP000187455"/>
    </source>
</evidence>
<dbReference type="InterPro" id="IPR055457">
    <property type="entry name" value="OST48_N"/>
</dbReference>
<evidence type="ECO:0000256" key="6">
    <source>
        <dbReference type="ARBA" id="ARBA00022989"/>
    </source>
</evidence>
<sequence>MPLFDHVVFLCSKCKRYGKGIGKNEVSKYVKAGGNIVFGMSPDFSVLNSHIASEFGLSFENLLVVDQINYLPEESKNDSNSTAISPRTTVITDNLTDNGYILPGLAKSKRESQIYFRGVPHTISRKSPLIVNVMSAPSTSYALPMSSALDTSSQGLADSSYNGFNIKLASVIQARNNARAAFVGSIDVFTNKFLRLNTKENVYSNKDFIVDLTKWTFQETGVIKSLQTTHHKVGELEPLKRYRIKDTITFETDISLYQDGKWVPYLANDVQLEIRMIDPYIRTTLTPSPNDQTSTKFSKDITLPDKYGVFKFIVNYKRYGLSNLVLEKIIPIEPLRHDQFPRFLTQAYPYYATSFFLLLGFVAICYLFIFVPDFSSTTTTTTSSTATTSTPNPTKPHTPQQLKKKSSKNLKSN</sequence>
<dbReference type="UniPathway" id="UPA00378"/>
<comment type="function">
    <text evidence="8">Subunit of the oligosaccharyl transferase (OST) complex that catalyzes the initial transfer of a defined glycan (Glc(3)Man(9)GlcNAc(2) in eukaryotes) from the lipid carrier dolichol-pyrophosphate to an asparagine residue within an Asn-X-Ser/Thr consensus motif in nascent polypeptide chains, the first step in protein N-glycosylation. N-glycosylation occurs cotranslationally and the complex associates with the Sec61 complex at the channel-forming translocon complex that mediates protein translocation across the endoplasmic reticulum (ER).</text>
</comment>
<name>A0A1R0GNX4_9FUNG</name>
<evidence type="ECO:0000256" key="9">
    <source>
        <dbReference type="SAM" id="MobiDB-lite"/>
    </source>
</evidence>
<keyword evidence="13" id="KW-1185">Reference proteome</keyword>
<evidence type="ECO:0000256" key="2">
    <source>
        <dbReference type="ARBA" id="ARBA00004922"/>
    </source>
</evidence>
<evidence type="ECO:0000259" key="10">
    <source>
        <dbReference type="Pfam" id="PF03345"/>
    </source>
</evidence>